<dbReference type="OrthoDB" id="267435at2759"/>
<feature type="region of interest" description="Disordered" evidence="1">
    <location>
        <begin position="265"/>
        <end position="311"/>
    </location>
</feature>
<gene>
    <name evidence="2" type="ORF">JKF63_05639</name>
</gene>
<dbReference type="KEGG" id="phet:94291673"/>
<organism evidence="2 3">
    <name type="scientific">Porcisia hertigi</name>
    <dbReference type="NCBI Taxonomy" id="2761500"/>
    <lineage>
        <taxon>Eukaryota</taxon>
        <taxon>Discoba</taxon>
        <taxon>Euglenozoa</taxon>
        <taxon>Kinetoplastea</taxon>
        <taxon>Metakinetoplastina</taxon>
        <taxon>Trypanosomatida</taxon>
        <taxon>Trypanosomatidae</taxon>
        <taxon>Leishmaniinae</taxon>
        <taxon>Porcisia</taxon>
    </lineage>
</organism>
<evidence type="ECO:0000313" key="2">
    <source>
        <dbReference type="EMBL" id="KAG5503500.1"/>
    </source>
</evidence>
<feature type="compositionally biased region" description="Basic and acidic residues" evidence="1">
    <location>
        <begin position="529"/>
        <end position="541"/>
    </location>
</feature>
<dbReference type="GeneID" id="94291673"/>
<evidence type="ECO:0000313" key="3">
    <source>
        <dbReference type="Proteomes" id="UP000674318"/>
    </source>
</evidence>
<dbReference type="AlphaFoldDB" id="A0A836ITW9"/>
<name>A0A836ITW9_9TRYP</name>
<feature type="region of interest" description="Disordered" evidence="1">
    <location>
        <begin position="205"/>
        <end position="250"/>
    </location>
</feature>
<sequence>MHMGERCTEEEREQKLHPLSNMNPLAHLGEYLPAHITDTVLPLVADEMSSGAVELSAQVDGTRQLLLQSAALRRSTVLAPLLKQQLVTRAIQLQRRRAQLVQQLQRQVRHWRSTPPGVGATSMASGGQASRRGGLRSGSATAEPAHTGQGALRATWNALQEAFRFEEDRAHLVLEPLCPSTAALRALLMEVVTGAQRGLHRRVVEQVSGARSHHGQSPTTACPSSVPVGDCTEGDRDAAQGGSGGSAGPEDAIETALQLLLRQTRQTRAAEQRVGRVSTRGRAPRSGASSPIAASSAPLTGGTASQVSTLDHHPQTVYLPGVYDVDVYSDDVEEQTQDAEEDVLANSQIFQQQPRDVTTTFEARDSRIASQTAHTSSPGAAAAAGEEVLGNASMWLRVPGILTLGEYCAELPWVADLAGQRYTEARERKKHSGSGGSGEVGYISRHIQPGEQASSESVEGKEARYEAGYVAPTPTALQTMPPVGYLFSPALAGGSVGSTGSGGESVIGRALRHNAGDTTGAPRAAPADLRTDREGAASAQGEERSWLARVVVKCISDAVDAAWQSVDESVVAPFCAHRLRALSSSVHPGEGGLAAPPAVGTPQGGGEGPNNDDDDEEMVITQFMEILRVRYAVELAARVLAARHATELLLDSEDSVIFAETRLEAFVVGGGSFEVGERRGSREATVAAASQQASPSPAPVLTCTVLSLPGMQEIFYVVAYCTGAALLSDVALATSAAGHGVGSRQDAAGGFQRQGYLVVDVDAEEGEEGELQKEGPFLQPVNYAADSSRVTFSPFTGQRVDLANEEDPVAQQQASLQAWAALFEGEHLVSGHCTAASGVAPWSTSAASNHSSLSLAPYYRLWLYLWEYVLVVAERTSSSTYSSPSGDAAGRGGRSITRRDDGSQRSRQDPQGPRHHRNQGSFGSAQLPVAPHTARRWMEKVIHAAVMRGCAEAGLLVRCSPPAGLGYDPMSCLQMHLSPGQAERLLKATTLQARHALLQVSGGGGSE</sequence>
<dbReference type="Proteomes" id="UP000674318">
    <property type="component" value="Chromosome 24"/>
</dbReference>
<reference evidence="2 3" key="1">
    <citation type="submission" date="2021-02" db="EMBL/GenBank/DDBJ databases">
        <title>Porcisia hertigi Genome sequencing and assembly.</title>
        <authorList>
            <person name="Almutairi H."/>
            <person name="Gatherer D."/>
        </authorList>
    </citation>
    <scope>NUCLEOTIDE SEQUENCE [LARGE SCALE GENOMIC DNA]</scope>
    <source>
        <strain evidence="2 3">C119</strain>
    </source>
</reference>
<keyword evidence="3" id="KW-1185">Reference proteome</keyword>
<protein>
    <submittedName>
        <fullName evidence="2">Uncharacterized protein</fullName>
    </submittedName>
</protein>
<feature type="region of interest" description="Disordered" evidence="1">
    <location>
        <begin position="514"/>
        <end position="541"/>
    </location>
</feature>
<comment type="caution">
    <text evidence="2">The sequence shown here is derived from an EMBL/GenBank/DDBJ whole genome shotgun (WGS) entry which is preliminary data.</text>
</comment>
<accession>A0A836ITW9</accession>
<evidence type="ECO:0000256" key="1">
    <source>
        <dbReference type="SAM" id="MobiDB-lite"/>
    </source>
</evidence>
<feature type="compositionally biased region" description="Basic and acidic residues" evidence="1">
    <location>
        <begin position="897"/>
        <end position="908"/>
    </location>
</feature>
<dbReference type="RefSeq" id="XP_067756862.1">
    <property type="nucleotide sequence ID" value="XM_067901596.1"/>
</dbReference>
<feature type="compositionally biased region" description="Low complexity" evidence="1">
    <location>
        <begin position="284"/>
        <end position="298"/>
    </location>
</feature>
<proteinExistence type="predicted"/>
<feature type="region of interest" description="Disordered" evidence="1">
    <location>
        <begin position="112"/>
        <end position="149"/>
    </location>
</feature>
<feature type="region of interest" description="Disordered" evidence="1">
    <location>
        <begin position="588"/>
        <end position="615"/>
    </location>
</feature>
<feature type="region of interest" description="Disordered" evidence="1">
    <location>
        <begin position="878"/>
        <end position="926"/>
    </location>
</feature>
<dbReference type="EMBL" id="JAFJZO010000024">
    <property type="protein sequence ID" value="KAG5503500.1"/>
    <property type="molecule type" value="Genomic_DNA"/>
</dbReference>